<dbReference type="EMBL" id="JAATIQ010000289">
    <property type="protein sequence ID" value="KAF4364034.1"/>
    <property type="molecule type" value="Genomic_DNA"/>
</dbReference>
<accession>A0A7J6F025</accession>
<reference evidence="2 3" key="1">
    <citation type="journal article" date="2020" name="bioRxiv">
        <title>Sequence and annotation of 42 cannabis genomes reveals extensive copy number variation in cannabinoid synthesis and pathogen resistance genes.</title>
        <authorList>
            <person name="Mckernan K.J."/>
            <person name="Helbert Y."/>
            <person name="Kane L.T."/>
            <person name="Ebling H."/>
            <person name="Zhang L."/>
            <person name="Liu B."/>
            <person name="Eaton Z."/>
            <person name="Mclaughlin S."/>
            <person name="Kingan S."/>
            <person name="Baybayan P."/>
            <person name="Concepcion G."/>
            <person name="Jordan M."/>
            <person name="Riva A."/>
            <person name="Barbazuk W."/>
            <person name="Harkins T."/>
        </authorList>
    </citation>
    <scope>NUCLEOTIDE SEQUENCE [LARGE SCALE GENOMIC DNA]</scope>
    <source>
        <strain evidence="3">cv. Jamaican Lion 4</strain>
        <tissue evidence="2">Leaf</tissue>
    </source>
</reference>
<proteinExistence type="predicted"/>
<evidence type="ECO:0000313" key="3">
    <source>
        <dbReference type="Proteomes" id="UP000583929"/>
    </source>
</evidence>
<dbReference type="Proteomes" id="UP000583929">
    <property type="component" value="Unassembled WGS sequence"/>
</dbReference>
<keyword evidence="1" id="KW-0812">Transmembrane</keyword>
<comment type="caution">
    <text evidence="2">The sequence shown here is derived from an EMBL/GenBank/DDBJ whole genome shotgun (WGS) entry which is preliminary data.</text>
</comment>
<protein>
    <submittedName>
        <fullName evidence="2">Uncharacterized protein</fullName>
    </submittedName>
</protein>
<feature type="transmembrane region" description="Helical" evidence="1">
    <location>
        <begin position="26"/>
        <end position="45"/>
    </location>
</feature>
<organism evidence="2 3">
    <name type="scientific">Cannabis sativa</name>
    <name type="common">Hemp</name>
    <name type="synonym">Marijuana</name>
    <dbReference type="NCBI Taxonomy" id="3483"/>
    <lineage>
        <taxon>Eukaryota</taxon>
        <taxon>Viridiplantae</taxon>
        <taxon>Streptophyta</taxon>
        <taxon>Embryophyta</taxon>
        <taxon>Tracheophyta</taxon>
        <taxon>Spermatophyta</taxon>
        <taxon>Magnoliopsida</taxon>
        <taxon>eudicotyledons</taxon>
        <taxon>Gunneridae</taxon>
        <taxon>Pentapetalae</taxon>
        <taxon>rosids</taxon>
        <taxon>fabids</taxon>
        <taxon>Rosales</taxon>
        <taxon>Cannabaceae</taxon>
        <taxon>Cannabis</taxon>
    </lineage>
</organism>
<name>A0A7J6F025_CANSA</name>
<sequence length="62" mass="7262">MNRDHVRTGLAALGFDEGWTSVRLHLGLRLVLVYWFEIVLILTSLRRLQSWPNKDFPTLPKN</sequence>
<keyword evidence="3" id="KW-1185">Reference proteome</keyword>
<evidence type="ECO:0000256" key="1">
    <source>
        <dbReference type="SAM" id="Phobius"/>
    </source>
</evidence>
<gene>
    <name evidence="2" type="ORF">G4B88_014991</name>
</gene>
<keyword evidence="1" id="KW-1133">Transmembrane helix</keyword>
<evidence type="ECO:0000313" key="2">
    <source>
        <dbReference type="EMBL" id="KAF4364034.1"/>
    </source>
</evidence>
<dbReference type="AlphaFoldDB" id="A0A7J6F025"/>
<keyword evidence="1" id="KW-0472">Membrane</keyword>